<dbReference type="InterPro" id="IPR011051">
    <property type="entry name" value="RmlC_Cupin_sf"/>
</dbReference>
<sequence>MTNDPKTPEANPSPLPPITACITGYNPQTGQSIIERDTLTEMQPVPDQGMAFNVVYTNSMRPNLANDADLAAHDATVASDKLGVVAPNGTVCRVVDLAPGSSCVMHRTRSLDIGVIMEGSIEMVLDSGEKKVLGRGDIVVQRATMHAWANTSQTEWVRMMFILQDVEPFKVAGKEVVEELGTAAEFVKSSGN</sequence>
<gene>
    <name evidence="2" type="ORF">BDW47DRAFT_100309</name>
</gene>
<dbReference type="AlphaFoldDB" id="A0A2I2FK36"/>
<dbReference type="CDD" id="cd02231">
    <property type="entry name" value="cupin_BLL6423-like"/>
    <property type="match status" value="1"/>
</dbReference>
<feature type="domain" description="Cupin type-2" evidence="1">
    <location>
        <begin position="94"/>
        <end position="160"/>
    </location>
</feature>
<protein>
    <recommendedName>
        <fullName evidence="1">Cupin type-2 domain-containing protein</fullName>
    </recommendedName>
</protein>
<dbReference type="EMBL" id="KZ559122">
    <property type="protein sequence ID" value="PLB40991.1"/>
    <property type="molecule type" value="Genomic_DNA"/>
</dbReference>
<evidence type="ECO:0000313" key="3">
    <source>
        <dbReference type="Proteomes" id="UP000234585"/>
    </source>
</evidence>
<name>A0A2I2FK36_ASPCN</name>
<dbReference type="PANTHER" id="PTHR36156:SF2">
    <property type="entry name" value="CUPIN TYPE-2 DOMAIN-CONTAINING PROTEIN"/>
    <property type="match status" value="1"/>
</dbReference>
<reference evidence="2 3" key="1">
    <citation type="submission" date="2017-12" db="EMBL/GenBank/DDBJ databases">
        <authorList>
            <consortium name="DOE Joint Genome Institute"/>
            <person name="Haridas S."/>
            <person name="Kjaerbolling I."/>
            <person name="Vesth T.C."/>
            <person name="Frisvad J.C."/>
            <person name="Nybo J.L."/>
            <person name="Theobald S."/>
            <person name="Kuo A."/>
            <person name="Bowyer P."/>
            <person name="Matsuda Y."/>
            <person name="Mondo S."/>
            <person name="Lyhne E.K."/>
            <person name="Kogle M.E."/>
            <person name="Clum A."/>
            <person name="Lipzen A."/>
            <person name="Salamov A."/>
            <person name="Ngan C.Y."/>
            <person name="Daum C."/>
            <person name="Chiniquy J."/>
            <person name="Barry K."/>
            <person name="LaButti K."/>
            <person name="Simmons B.A."/>
            <person name="Magnuson J.K."/>
            <person name="Mortensen U.H."/>
            <person name="Larsen T.O."/>
            <person name="Grigoriev I.V."/>
            <person name="Baker S.E."/>
            <person name="Andersen M.R."/>
            <person name="Nordberg H.P."/>
            <person name="Cantor M.N."/>
            <person name="Hua S.X."/>
        </authorList>
    </citation>
    <scope>NUCLEOTIDE SEQUENCE [LARGE SCALE GENOMIC DNA]</scope>
    <source>
        <strain evidence="2 3">CBS 102.13</strain>
    </source>
</reference>
<dbReference type="Gene3D" id="2.60.120.10">
    <property type="entry name" value="Jelly Rolls"/>
    <property type="match status" value="1"/>
</dbReference>
<proteinExistence type="predicted"/>
<dbReference type="Pfam" id="PF07883">
    <property type="entry name" value="Cupin_2"/>
    <property type="match status" value="1"/>
</dbReference>
<evidence type="ECO:0000259" key="1">
    <source>
        <dbReference type="Pfam" id="PF07883"/>
    </source>
</evidence>
<dbReference type="PANTHER" id="PTHR36156">
    <property type="entry name" value="SLR2101 PROTEIN"/>
    <property type="match status" value="1"/>
</dbReference>
<dbReference type="RefSeq" id="XP_024675003.1">
    <property type="nucleotide sequence ID" value="XM_024811399.1"/>
</dbReference>
<organism evidence="2 3">
    <name type="scientific">Aspergillus candidus</name>
    <dbReference type="NCBI Taxonomy" id="41067"/>
    <lineage>
        <taxon>Eukaryota</taxon>
        <taxon>Fungi</taxon>
        <taxon>Dikarya</taxon>
        <taxon>Ascomycota</taxon>
        <taxon>Pezizomycotina</taxon>
        <taxon>Eurotiomycetes</taxon>
        <taxon>Eurotiomycetidae</taxon>
        <taxon>Eurotiales</taxon>
        <taxon>Aspergillaceae</taxon>
        <taxon>Aspergillus</taxon>
        <taxon>Aspergillus subgen. Circumdati</taxon>
    </lineage>
</organism>
<dbReference type="OrthoDB" id="5840532at2759"/>
<dbReference type="SUPFAM" id="SSF51182">
    <property type="entry name" value="RmlC-like cupins"/>
    <property type="match status" value="1"/>
</dbReference>
<dbReference type="Proteomes" id="UP000234585">
    <property type="component" value="Unassembled WGS sequence"/>
</dbReference>
<dbReference type="InterPro" id="IPR047142">
    <property type="entry name" value="OryJ/VirC-like"/>
</dbReference>
<dbReference type="InterPro" id="IPR014710">
    <property type="entry name" value="RmlC-like_jellyroll"/>
</dbReference>
<accession>A0A2I2FK36</accession>
<evidence type="ECO:0000313" key="2">
    <source>
        <dbReference type="EMBL" id="PLB40991.1"/>
    </source>
</evidence>
<dbReference type="GeneID" id="36518559"/>
<dbReference type="InterPro" id="IPR013096">
    <property type="entry name" value="Cupin_2"/>
</dbReference>
<keyword evidence="3" id="KW-1185">Reference proteome</keyword>